<dbReference type="GO" id="GO:0005975">
    <property type="term" value="P:carbohydrate metabolic process"/>
    <property type="evidence" value="ECO:0007669"/>
    <property type="project" value="InterPro"/>
</dbReference>
<protein>
    <submittedName>
        <fullName evidence="1">Uncharacterized protein</fullName>
    </submittedName>
</protein>
<reference evidence="1" key="2">
    <citation type="journal article" date="2014" name="ISME J.">
        <title>Microbial stratification in low pH oxic and suboxic macroscopic growths along an acid mine drainage.</title>
        <authorList>
            <person name="Mendez-Garcia C."/>
            <person name="Mesa V."/>
            <person name="Sprenger R.R."/>
            <person name="Richter M."/>
            <person name="Diez M.S."/>
            <person name="Solano J."/>
            <person name="Bargiela R."/>
            <person name="Golyshina O.V."/>
            <person name="Manteca A."/>
            <person name="Ramos J.L."/>
            <person name="Gallego J.R."/>
            <person name="Llorente I."/>
            <person name="Martins Dos Santos V.A."/>
            <person name="Jensen O.N."/>
            <person name="Pelaez A.I."/>
            <person name="Sanchez J."/>
            <person name="Ferrer M."/>
        </authorList>
    </citation>
    <scope>NUCLEOTIDE SEQUENCE</scope>
</reference>
<comment type="caution">
    <text evidence="1">The sequence shown here is derived from an EMBL/GenBank/DDBJ whole genome shotgun (WGS) entry which is preliminary data.</text>
</comment>
<organism evidence="1">
    <name type="scientific">mine drainage metagenome</name>
    <dbReference type="NCBI Taxonomy" id="410659"/>
    <lineage>
        <taxon>unclassified sequences</taxon>
        <taxon>metagenomes</taxon>
        <taxon>ecological metagenomes</taxon>
    </lineage>
</organism>
<gene>
    <name evidence="1" type="ORF">B1A_00266</name>
</gene>
<reference evidence="1" key="1">
    <citation type="submission" date="2013-08" db="EMBL/GenBank/DDBJ databases">
        <authorList>
            <person name="Mendez C."/>
            <person name="Richter M."/>
            <person name="Ferrer M."/>
            <person name="Sanchez J."/>
        </authorList>
    </citation>
    <scope>NUCLEOTIDE SEQUENCE</scope>
</reference>
<dbReference type="EMBL" id="AUZX01000201">
    <property type="protein sequence ID" value="EQD81023.1"/>
    <property type="molecule type" value="Genomic_DNA"/>
</dbReference>
<dbReference type="InterPro" id="IPR024705">
    <property type="entry name" value="Ssp411"/>
</dbReference>
<feature type="non-terminal residue" evidence="1">
    <location>
        <position position="118"/>
    </location>
</feature>
<dbReference type="AlphaFoldDB" id="T1CGR5"/>
<dbReference type="PANTHER" id="PTHR42899:SF1">
    <property type="entry name" value="SPERMATOGENESIS-ASSOCIATED PROTEIN 20"/>
    <property type="match status" value="1"/>
</dbReference>
<sequence>RRVLTEIARLFRDEGDRVRETTRQVREALERIRDPPTAGAGSVSSARCVAQVEAELLQRIDPVHGGFGQAPKFPHPAAHALLLLRAQVLGAPDRAEPALHALRQMAAGGLYDQIGGGF</sequence>
<dbReference type="SUPFAM" id="SSF48208">
    <property type="entry name" value="Six-hairpin glycosidases"/>
    <property type="match status" value="1"/>
</dbReference>
<feature type="non-terminal residue" evidence="1">
    <location>
        <position position="1"/>
    </location>
</feature>
<dbReference type="PANTHER" id="PTHR42899">
    <property type="entry name" value="SPERMATOGENESIS-ASSOCIATED PROTEIN 20"/>
    <property type="match status" value="1"/>
</dbReference>
<name>T1CGR5_9ZZZZ</name>
<proteinExistence type="predicted"/>
<accession>T1CGR5</accession>
<dbReference type="InterPro" id="IPR008928">
    <property type="entry name" value="6-hairpin_glycosidase_sf"/>
</dbReference>
<evidence type="ECO:0000313" key="1">
    <source>
        <dbReference type="EMBL" id="EQD81023.1"/>
    </source>
</evidence>